<proteinExistence type="predicted"/>
<reference evidence="1 2" key="1">
    <citation type="submission" date="2020-01" db="EMBL/GenBank/DDBJ databases">
        <title>Genome sequencing of strain KACC 21265.</title>
        <authorList>
            <person name="Heo J."/>
            <person name="Kim S.-J."/>
            <person name="Kim J.-S."/>
            <person name="Hong S.-B."/>
            <person name="Kwon S.-W."/>
        </authorList>
    </citation>
    <scope>NUCLEOTIDE SEQUENCE [LARGE SCALE GENOMIC DNA]</scope>
    <source>
        <strain evidence="1 2">KACC 21265</strain>
    </source>
</reference>
<sequence length="81" mass="8896">MSTTPLLDDDADSALTRDALRTYARNAGQRAHDQGLAVRGFVLRARGDELVRESRDGSVAVLRPMAPAQQVRAGLTLHKRR</sequence>
<dbReference type="Proteomes" id="UP000464787">
    <property type="component" value="Chromosome"/>
</dbReference>
<dbReference type="RefSeq" id="WP_160555114.1">
    <property type="nucleotide sequence ID" value="NZ_CP047650.1"/>
</dbReference>
<organism evidence="1 2">
    <name type="scientific">Xylophilus rhododendri</name>
    <dbReference type="NCBI Taxonomy" id="2697032"/>
    <lineage>
        <taxon>Bacteria</taxon>
        <taxon>Pseudomonadati</taxon>
        <taxon>Pseudomonadota</taxon>
        <taxon>Betaproteobacteria</taxon>
        <taxon>Burkholderiales</taxon>
        <taxon>Xylophilus</taxon>
    </lineage>
</organism>
<dbReference type="KEGG" id="xyk:GT347_26950"/>
<evidence type="ECO:0000313" key="2">
    <source>
        <dbReference type="Proteomes" id="UP000464787"/>
    </source>
</evidence>
<evidence type="ECO:0000313" key="1">
    <source>
        <dbReference type="EMBL" id="QHJ01306.1"/>
    </source>
</evidence>
<gene>
    <name evidence="1" type="ORF">GT347_26950</name>
</gene>
<accession>A0A857JF45</accession>
<protein>
    <submittedName>
        <fullName evidence="1">Uncharacterized protein</fullName>
    </submittedName>
</protein>
<dbReference type="AlphaFoldDB" id="A0A857JF45"/>
<dbReference type="EMBL" id="CP047650">
    <property type="protein sequence ID" value="QHJ01306.1"/>
    <property type="molecule type" value="Genomic_DNA"/>
</dbReference>
<keyword evidence="2" id="KW-1185">Reference proteome</keyword>
<name>A0A857JF45_9BURK</name>